<evidence type="ECO:0000256" key="11">
    <source>
        <dbReference type="SAM" id="MobiDB-lite"/>
    </source>
</evidence>
<dbReference type="EC" id="2.7.13.3" evidence="3"/>
<dbReference type="InterPro" id="IPR003661">
    <property type="entry name" value="HisK_dim/P_dom"/>
</dbReference>
<dbReference type="GO" id="GO:0030295">
    <property type="term" value="F:protein kinase activator activity"/>
    <property type="evidence" value="ECO:0007669"/>
    <property type="project" value="TreeGrafter"/>
</dbReference>
<dbReference type="InterPro" id="IPR035965">
    <property type="entry name" value="PAS-like_dom_sf"/>
</dbReference>
<dbReference type="CDD" id="cd00082">
    <property type="entry name" value="HisKA"/>
    <property type="match status" value="1"/>
</dbReference>
<dbReference type="InterPro" id="IPR003018">
    <property type="entry name" value="GAF"/>
</dbReference>
<dbReference type="InterPro" id="IPR003594">
    <property type="entry name" value="HATPase_dom"/>
</dbReference>
<dbReference type="Gene3D" id="3.30.565.10">
    <property type="entry name" value="Histidine kinase-like ATPase, C-terminal domain"/>
    <property type="match status" value="1"/>
</dbReference>
<dbReference type="GO" id="GO:0000156">
    <property type="term" value="F:phosphorelay response regulator activity"/>
    <property type="evidence" value="ECO:0007669"/>
    <property type="project" value="TreeGrafter"/>
</dbReference>
<dbReference type="PANTHER" id="PTHR42878:SF15">
    <property type="entry name" value="BACTERIOPHYTOCHROME"/>
    <property type="match status" value="1"/>
</dbReference>
<evidence type="ECO:0000256" key="3">
    <source>
        <dbReference type="ARBA" id="ARBA00012438"/>
    </source>
</evidence>
<keyword evidence="7" id="KW-0808">Transferase</keyword>
<dbReference type="SUPFAM" id="SSF55785">
    <property type="entry name" value="PYP-like sensor domain (PAS domain)"/>
    <property type="match status" value="1"/>
</dbReference>
<dbReference type="GO" id="GO:0006355">
    <property type="term" value="P:regulation of DNA-templated transcription"/>
    <property type="evidence" value="ECO:0007669"/>
    <property type="project" value="InterPro"/>
</dbReference>
<dbReference type="Pfam" id="PF00512">
    <property type="entry name" value="HisKA"/>
    <property type="match status" value="1"/>
</dbReference>
<dbReference type="Gene3D" id="1.10.287.130">
    <property type="match status" value="1"/>
</dbReference>
<keyword evidence="4" id="KW-0600">Photoreceptor protein</keyword>
<dbReference type="InterPro" id="IPR013654">
    <property type="entry name" value="PAS_2"/>
</dbReference>
<dbReference type="Gene3D" id="3.30.450.20">
    <property type="entry name" value="PAS domain"/>
    <property type="match status" value="1"/>
</dbReference>
<sequence length="740" mass="84542">MQLTRYPSKTDLETCEQEPIHLIPKIQQHGFVIVLDKEDIIIQVSDNINRFLEVEIDEVLNSHIGTICEPSTQRLLQEWKINKRSHVPFTFSSSGKEFTAIPHAIKDMTYMDLEPIAIDWDSFAFQQEMLDTLKQLNTANNESELTGMAATLLKELLGYDRVMIYQFDENWNGTVVAESKEDHLESWKGLHYPAGDIPANARKLFLEQGVRILSDVSSTYSDIVPTVNPVLKSLVPTGQSHLRGSSPIHIEYLNNMKVDATLNCAIVKDEQLWGLIACHHYSAKFVNFHKRKSCQLLAEMFSNQLTVKNTKWVLKKVNDSTNTRAKLIKHISKNWDLVAGVCDHKITGKDLINCDGFAIIYNNEYRTVGHCPTRSVTEQLMKELEHQLSKKRCYASNSLVKDFEWMEPLAADFSGLLCHKIGVDDQEAVMWFRKEQRAHVTWGGKNDKQDQKEKSERLSPRKSFEKWTEELRYTSVEWQDFEQAAASAFVDDLQSVIVSRYGEVNRLNKQLESLNQELESFSYSVSHDLRGPLRGIDGFAQILMEDYADTLDEYGKNSIKVIIQSAEKMNRLMDDILSYSGLSSVEVISDYQDAASLCESIIVEHRLKEKYPNTTVSIQDSMPSIYGDKTMMLQLFSNLITNAFKYSSKVDHPKIEIGSYNKDNKTIYYVKDNGIGFDPQYQDKIFGVFTRLFTTEYEGSGVGLAIVHRIIFKHHGKIWVDTEVGKGATFNFYLANGPGQ</sequence>
<dbReference type="PROSITE" id="PS50046">
    <property type="entry name" value="PHYTOCHROME_2"/>
    <property type="match status" value="1"/>
</dbReference>
<dbReference type="InterPro" id="IPR013515">
    <property type="entry name" value="Phytochrome_cen-reg"/>
</dbReference>
<dbReference type="InterPro" id="IPR050351">
    <property type="entry name" value="BphY/WalK/GraS-like"/>
</dbReference>
<dbReference type="EMBL" id="MQUC01000003">
    <property type="protein sequence ID" value="PRP67647.1"/>
    <property type="molecule type" value="Genomic_DNA"/>
</dbReference>
<dbReference type="InterPro" id="IPR036097">
    <property type="entry name" value="HisK_dim/P_sf"/>
</dbReference>
<dbReference type="SMART" id="SM00388">
    <property type="entry name" value="HisKA"/>
    <property type="match status" value="1"/>
</dbReference>
<dbReference type="InterPro" id="IPR036890">
    <property type="entry name" value="HATPase_C_sf"/>
</dbReference>
<dbReference type="Proteomes" id="UP000239532">
    <property type="component" value="Unassembled WGS sequence"/>
</dbReference>
<keyword evidence="6" id="KW-0716">Sensory transduction</keyword>
<dbReference type="RefSeq" id="WP_105983356.1">
    <property type="nucleotide sequence ID" value="NZ_MQUC01000003.1"/>
</dbReference>
<keyword evidence="10" id="KW-0675">Receptor</keyword>
<dbReference type="InterPro" id="IPR001294">
    <property type="entry name" value="Phytochrome"/>
</dbReference>
<dbReference type="Gene3D" id="3.30.450.40">
    <property type="match status" value="1"/>
</dbReference>
<keyword evidence="8" id="KW-0418">Kinase</keyword>
<evidence type="ECO:0000256" key="1">
    <source>
        <dbReference type="ARBA" id="ARBA00000085"/>
    </source>
</evidence>
<dbReference type="SMART" id="SM00387">
    <property type="entry name" value="HATPase_c"/>
    <property type="match status" value="1"/>
</dbReference>
<dbReference type="SUPFAM" id="SSF55781">
    <property type="entry name" value="GAF domain-like"/>
    <property type="match status" value="2"/>
</dbReference>
<dbReference type="GO" id="GO:0009584">
    <property type="term" value="P:detection of visible light"/>
    <property type="evidence" value="ECO:0007669"/>
    <property type="project" value="InterPro"/>
</dbReference>
<reference evidence="14 15" key="1">
    <citation type="submission" date="2016-11" db="EMBL/GenBank/DDBJ databases">
        <title>Trade-off between light-utilization and light-protection in marine flavobacteria.</title>
        <authorList>
            <person name="Kumagai Y."/>
        </authorList>
    </citation>
    <scope>NUCLEOTIDE SEQUENCE [LARGE SCALE GENOMIC DNA]</scope>
    <source>
        <strain evidence="14 15">JCM 17109</strain>
    </source>
</reference>
<dbReference type="Pfam" id="PF01590">
    <property type="entry name" value="GAF"/>
    <property type="match status" value="1"/>
</dbReference>
<dbReference type="InterPro" id="IPR016132">
    <property type="entry name" value="Phyto_chromo_attachment"/>
</dbReference>
<evidence type="ECO:0000256" key="7">
    <source>
        <dbReference type="ARBA" id="ARBA00022679"/>
    </source>
</evidence>
<dbReference type="PANTHER" id="PTHR42878">
    <property type="entry name" value="TWO-COMPONENT HISTIDINE KINASE"/>
    <property type="match status" value="1"/>
</dbReference>
<dbReference type="GO" id="GO:0000155">
    <property type="term" value="F:phosphorelay sensor kinase activity"/>
    <property type="evidence" value="ECO:0007669"/>
    <property type="project" value="InterPro"/>
</dbReference>
<evidence type="ECO:0000259" key="12">
    <source>
        <dbReference type="PROSITE" id="PS50046"/>
    </source>
</evidence>
<evidence type="ECO:0000313" key="14">
    <source>
        <dbReference type="EMBL" id="PRP67647.1"/>
    </source>
</evidence>
<dbReference type="FunFam" id="3.30.565.10:FF:000006">
    <property type="entry name" value="Sensor histidine kinase WalK"/>
    <property type="match status" value="1"/>
</dbReference>
<protein>
    <recommendedName>
        <fullName evidence="3">histidine kinase</fullName>
        <ecNumber evidence="3">2.7.13.3</ecNumber>
    </recommendedName>
</protein>
<evidence type="ECO:0000259" key="13">
    <source>
        <dbReference type="PROSITE" id="PS50109"/>
    </source>
</evidence>
<comment type="catalytic activity">
    <reaction evidence="1">
        <text>ATP + protein L-histidine = ADP + protein N-phospho-L-histidine.</text>
        <dbReference type="EC" id="2.7.13.3"/>
    </reaction>
</comment>
<dbReference type="InterPro" id="IPR005467">
    <property type="entry name" value="His_kinase_dom"/>
</dbReference>
<gene>
    <name evidence="14" type="ORF">BST86_11380</name>
</gene>
<evidence type="ECO:0000256" key="2">
    <source>
        <dbReference type="ARBA" id="ARBA00006402"/>
    </source>
</evidence>
<proteinExistence type="inferred from homology"/>
<dbReference type="GO" id="GO:0007234">
    <property type="term" value="P:osmosensory signaling via phosphorelay pathway"/>
    <property type="evidence" value="ECO:0007669"/>
    <property type="project" value="TreeGrafter"/>
</dbReference>
<dbReference type="PROSITE" id="PS50109">
    <property type="entry name" value="HIS_KIN"/>
    <property type="match status" value="1"/>
</dbReference>
<feature type="domain" description="Phytochrome chromophore attachment site" evidence="12">
    <location>
        <begin position="141"/>
        <end position="299"/>
    </location>
</feature>
<dbReference type="SUPFAM" id="SSF55874">
    <property type="entry name" value="ATPase domain of HSP90 chaperone/DNA topoisomerase II/histidine kinase"/>
    <property type="match status" value="1"/>
</dbReference>
<evidence type="ECO:0000256" key="9">
    <source>
        <dbReference type="ARBA" id="ARBA00022991"/>
    </source>
</evidence>
<comment type="caution">
    <text evidence="14">The sequence shown here is derived from an EMBL/GenBank/DDBJ whole genome shotgun (WGS) entry which is preliminary data.</text>
</comment>
<keyword evidence="9" id="KW-0157">Chromophore</keyword>
<dbReference type="SUPFAM" id="SSF47384">
    <property type="entry name" value="Homodimeric domain of signal transducing histidine kinase"/>
    <property type="match status" value="1"/>
</dbReference>
<dbReference type="InterPro" id="IPR029016">
    <property type="entry name" value="GAF-like_dom_sf"/>
</dbReference>
<evidence type="ECO:0000256" key="5">
    <source>
        <dbReference type="ARBA" id="ARBA00022553"/>
    </source>
</evidence>
<dbReference type="Pfam" id="PF02518">
    <property type="entry name" value="HATPase_c"/>
    <property type="match status" value="1"/>
</dbReference>
<dbReference type="Gene3D" id="3.30.450.270">
    <property type="match status" value="1"/>
</dbReference>
<dbReference type="PRINTS" id="PR01033">
    <property type="entry name" value="PHYTOCHROME"/>
</dbReference>
<dbReference type="AlphaFoldDB" id="A0A2S9WVY3"/>
<keyword evidence="5" id="KW-0597">Phosphoprotein</keyword>
<dbReference type="SMART" id="SM00065">
    <property type="entry name" value="GAF"/>
    <property type="match status" value="1"/>
</dbReference>
<evidence type="ECO:0000256" key="6">
    <source>
        <dbReference type="ARBA" id="ARBA00022606"/>
    </source>
</evidence>
<keyword evidence="15" id="KW-1185">Reference proteome</keyword>
<accession>A0A2S9WVY3</accession>
<dbReference type="Pfam" id="PF08446">
    <property type="entry name" value="PAS_2"/>
    <property type="match status" value="1"/>
</dbReference>
<name>A0A2S9WVY3_9FLAO</name>
<evidence type="ECO:0000313" key="15">
    <source>
        <dbReference type="Proteomes" id="UP000239532"/>
    </source>
</evidence>
<dbReference type="GO" id="GO:0009881">
    <property type="term" value="F:photoreceptor activity"/>
    <property type="evidence" value="ECO:0007669"/>
    <property type="project" value="UniProtKB-KW"/>
</dbReference>
<dbReference type="Pfam" id="PF00360">
    <property type="entry name" value="PHY"/>
    <property type="match status" value="1"/>
</dbReference>
<organism evidence="14 15">
    <name type="scientific">Nonlabens agnitus</name>
    <dbReference type="NCBI Taxonomy" id="870484"/>
    <lineage>
        <taxon>Bacteria</taxon>
        <taxon>Pseudomonadati</taxon>
        <taxon>Bacteroidota</taxon>
        <taxon>Flavobacteriia</taxon>
        <taxon>Flavobacteriales</taxon>
        <taxon>Flavobacteriaceae</taxon>
        <taxon>Nonlabens</taxon>
    </lineage>
</organism>
<evidence type="ECO:0000256" key="4">
    <source>
        <dbReference type="ARBA" id="ARBA00022543"/>
    </source>
</evidence>
<dbReference type="OrthoDB" id="9766459at2"/>
<evidence type="ECO:0000256" key="8">
    <source>
        <dbReference type="ARBA" id="ARBA00022777"/>
    </source>
</evidence>
<evidence type="ECO:0000256" key="10">
    <source>
        <dbReference type="ARBA" id="ARBA00023170"/>
    </source>
</evidence>
<feature type="domain" description="Histidine kinase" evidence="13">
    <location>
        <begin position="524"/>
        <end position="738"/>
    </location>
</feature>
<feature type="region of interest" description="Disordered" evidence="11">
    <location>
        <begin position="442"/>
        <end position="461"/>
    </location>
</feature>
<comment type="similarity">
    <text evidence="2">In the N-terminal section; belongs to the phytochrome family.</text>
</comment>
<dbReference type="InterPro" id="IPR043150">
    <property type="entry name" value="Phytochrome_PHY_sf"/>
</dbReference>
<feature type="compositionally biased region" description="Basic and acidic residues" evidence="11">
    <location>
        <begin position="445"/>
        <end position="461"/>
    </location>
</feature>